<dbReference type="Proteomes" id="UP000688137">
    <property type="component" value="Unassembled WGS sequence"/>
</dbReference>
<reference evidence="1" key="1">
    <citation type="submission" date="2021-01" db="EMBL/GenBank/DDBJ databases">
        <authorList>
            <consortium name="Genoscope - CEA"/>
            <person name="William W."/>
        </authorList>
    </citation>
    <scope>NUCLEOTIDE SEQUENCE</scope>
</reference>
<gene>
    <name evidence="1" type="ORF">PPRIM_AZ9-3.1.T0210290</name>
</gene>
<evidence type="ECO:0000313" key="1">
    <source>
        <dbReference type="EMBL" id="CAD8054086.1"/>
    </source>
</evidence>
<sequence length="218" mass="26301">MRQTSYNQFTCHTEMDNQQHLRSNSQSLSITDMHTADTNRKLQQIAFESKQYLEQEEEEEKEYIILQNSIRQQLSERLNIENLSKFDFSNIENKIQLIFQWIIVVFYRSSSEMFEWKSFKEICIIQDKGMDLKNRLGLKNVVRMTKLEFELTKQLMLQRHCIESKNNNNKDVIQFISQIYDILQIIIRTFEAGQKVMRIEEELIRRQISEDLSKEEEK</sequence>
<evidence type="ECO:0000313" key="2">
    <source>
        <dbReference type="Proteomes" id="UP000688137"/>
    </source>
</evidence>
<dbReference type="EMBL" id="CAJJDM010000019">
    <property type="protein sequence ID" value="CAD8054086.1"/>
    <property type="molecule type" value="Genomic_DNA"/>
</dbReference>
<keyword evidence="2" id="KW-1185">Reference proteome</keyword>
<dbReference type="OMA" id="SSEMFEW"/>
<comment type="caution">
    <text evidence="1">The sequence shown here is derived from an EMBL/GenBank/DDBJ whole genome shotgun (WGS) entry which is preliminary data.</text>
</comment>
<accession>A0A8S1KM67</accession>
<name>A0A8S1KM67_PARPR</name>
<protein>
    <submittedName>
        <fullName evidence="1">Uncharacterized protein</fullName>
    </submittedName>
</protein>
<organism evidence="1 2">
    <name type="scientific">Paramecium primaurelia</name>
    <dbReference type="NCBI Taxonomy" id="5886"/>
    <lineage>
        <taxon>Eukaryota</taxon>
        <taxon>Sar</taxon>
        <taxon>Alveolata</taxon>
        <taxon>Ciliophora</taxon>
        <taxon>Intramacronucleata</taxon>
        <taxon>Oligohymenophorea</taxon>
        <taxon>Peniculida</taxon>
        <taxon>Parameciidae</taxon>
        <taxon>Paramecium</taxon>
    </lineage>
</organism>
<proteinExistence type="predicted"/>
<dbReference type="AlphaFoldDB" id="A0A8S1KM67"/>